<name>A0A3E1NI63_9BACT</name>
<dbReference type="OrthoDB" id="7675395at2"/>
<dbReference type="AlphaFoldDB" id="A0A3E1NI63"/>
<dbReference type="InterPro" id="IPR011042">
    <property type="entry name" value="6-blade_b-propeller_TolB-like"/>
</dbReference>
<dbReference type="EMBL" id="QTJU01000004">
    <property type="protein sequence ID" value="RFM27561.1"/>
    <property type="molecule type" value="Genomic_DNA"/>
</dbReference>
<proteinExistence type="predicted"/>
<protein>
    <submittedName>
        <fullName evidence="1">ATP/GTP-binding protein</fullName>
    </submittedName>
</protein>
<accession>A0A3E1NI63</accession>
<keyword evidence="2" id="KW-1185">Reference proteome</keyword>
<organism evidence="1 2">
    <name type="scientific">Deminuibacter soli</name>
    <dbReference type="NCBI Taxonomy" id="2291815"/>
    <lineage>
        <taxon>Bacteria</taxon>
        <taxon>Pseudomonadati</taxon>
        <taxon>Bacteroidota</taxon>
        <taxon>Chitinophagia</taxon>
        <taxon>Chitinophagales</taxon>
        <taxon>Chitinophagaceae</taxon>
        <taxon>Deminuibacter</taxon>
    </lineage>
</organism>
<dbReference type="Gene3D" id="2.120.10.30">
    <property type="entry name" value="TolB, C-terminal domain"/>
    <property type="match status" value="1"/>
</dbReference>
<evidence type="ECO:0000313" key="1">
    <source>
        <dbReference type="EMBL" id="RFM27561.1"/>
    </source>
</evidence>
<dbReference type="Proteomes" id="UP000261284">
    <property type="component" value="Unassembled WGS sequence"/>
</dbReference>
<evidence type="ECO:0000313" key="2">
    <source>
        <dbReference type="Proteomes" id="UP000261284"/>
    </source>
</evidence>
<comment type="caution">
    <text evidence="1">The sequence shown here is derived from an EMBL/GenBank/DDBJ whole genome shotgun (WGS) entry which is preliminary data.</text>
</comment>
<reference evidence="1 2" key="1">
    <citation type="submission" date="2018-08" db="EMBL/GenBank/DDBJ databases">
        <title>Chitinophagaceae sp. K23C18032701, a novel bacterium isolated from forest soil.</title>
        <authorList>
            <person name="Wang C."/>
        </authorList>
    </citation>
    <scope>NUCLEOTIDE SEQUENCE [LARGE SCALE GENOMIC DNA]</scope>
    <source>
        <strain evidence="1 2">K23C18032701</strain>
    </source>
</reference>
<gene>
    <name evidence="1" type="ORF">DXN05_12630</name>
</gene>
<sequence length="275" mass="29743">MKPGLIAILAFFIVMNAVVAQHSLQPLWKTDSVLAIPESVLYDAQHNLLYVSLIDGQGNTKDGKGGVAKLSPEGKIIDTLWITGLNAPKGLGKHGNTLYAADLDEVVEIDIAKSKVIRKIPVPHAIFLNDITVDDKGIVYVSDTRTNKVFCIKNGVPEIYIDNITSPNGLLALNNKLYVLSAGSLVEFDADKKPTVLFTGMEKSTDGLVATTPGNFIASAWIGVIYSLQAGQQPQVLIDTRSIKKNTADIEYNAASRVLYVPTFNGKSVDGYRVN</sequence>
<dbReference type="RefSeq" id="WP_116847638.1">
    <property type="nucleotide sequence ID" value="NZ_QTJU01000004.1"/>
</dbReference>
<dbReference type="SUPFAM" id="SSF63829">
    <property type="entry name" value="Calcium-dependent phosphotriesterase"/>
    <property type="match status" value="1"/>
</dbReference>